<accession>A0AAN9VMG3</accession>
<dbReference type="Proteomes" id="UP001378592">
    <property type="component" value="Unassembled WGS sequence"/>
</dbReference>
<keyword evidence="2" id="KW-0812">Transmembrane</keyword>
<evidence type="ECO:0000256" key="1">
    <source>
        <dbReference type="SAM" id="MobiDB-lite"/>
    </source>
</evidence>
<name>A0AAN9VMG3_9ORTH</name>
<feature type="transmembrane region" description="Helical" evidence="2">
    <location>
        <begin position="189"/>
        <end position="206"/>
    </location>
</feature>
<dbReference type="GO" id="GO:0019991">
    <property type="term" value="P:septate junction assembly"/>
    <property type="evidence" value="ECO:0007669"/>
    <property type="project" value="InterPro"/>
</dbReference>
<feature type="transmembrane region" description="Helical" evidence="2">
    <location>
        <begin position="247"/>
        <end position="268"/>
    </location>
</feature>
<protein>
    <submittedName>
        <fullName evidence="3">Uncharacterized protein</fullName>
    </submittedName>
</protein>
<keyword evidence="2" id="KW-0472">Membrane</keyword>
<dbReference type="EMBL" id="JAZDUA010000176">
    <property type="protein sequence ID" value="KAK7865481.1"/>
    <property type="molecule type" value="Genomic_DNA"/>
</dbReference>
<dbReference type="GO" id="GO:0005886">
    <property type="term" value="C:plasma membrane"/>
    <property type="evidence" value="ECO:0007669"/>
    <property type="project" value="TreeGrafter"/>
</dbReference>
<feature type="region of interest" description="Disordered" evidence="1">
    <location>
        <begin position="1"/>
        <end position="71"/>
    </location>
</feature>
<organism evidence="3 4">
    <name type="scientific">Gryllus longicercus</name>
    <dbReference type="NCBI Taxonomy" id="2509291"/>
    <lineage>
        <taxon>Eukaryota</taxon>
        <taxon>Metazoa</taxon>
        <taxon>Ecdysozoa</taxon>
        <taxon>Arthropoda</taxon>
        <taxon>Hexapoda</taxon>
        <taxon>Insecta</taxon>
        <taxon>Pterygota</taxon>
        <taxon>Neoptera</taxon>
        <taxon>Polyneoptera</taxon>
        <taxon>Orthoptera</taxon>
        <taxon>Ensifera</taxon>
        <taxon>Gryllidea</taxon>
        <taxon>Grylloidea</taxon>
        <taxon>Gryllidae</taxon>
        <taxon>Gryllinae</taxon>
        <taxon>Gryllus</taxon>
    </lineage>
</organism>
<feature type="compositionally biased region" description="Low complexity" evidence="1">
    <location>
        <begin position="10"/>
        <end position="22"/>
    </location>
</feature>
<feature type="transmembrane region" description="Helical" evidence="2">
    <location>
        <begin position="218"/>
        <end position="240"/>
    </location>
</feature>
<feature type="transmembrane region" description="Helical" evidence="2">
    <location>
        <begin position="304"/>
        <end position="324"/>
    </location>
</feature>
<keyword evidence="4" id="KW-1185">Reference proteome</keyword>
<evidence type="ECO:0000313" key="3">
    <source>
        <dbReference type="EMBL" id="KAK7865481.1"/>
    </source>
</evidence>
<comment type="caution">
    <text evidence="3">The sequence shown here is derived from an EMBL/GenBank/DDBJ whole genome shotgun (WGS) entry which is preliminary data.</text>
</comment>
<reference evidence="3 4" key="1">
    <citation type="submission" date="2024-03" db="EMBL/GenBank/DDBJ databases">
        <title>The genome assembly and annotation of the cricket Gryllus longicercus Weissman &amp; Gray.</title>
        <authorList>
            <person name="Szrajer S."/>
            <person name="Gray D."/>
            <person name="Ylla G."/>
        </authorList>
    </citation>
    <scope>NUCLEOTIDE SEQUENCE [LARGE SCALE GENOMIC DNA]</scope>
    <source>
        <strain evidence="3">DAG 2021-001</strain>
        <tissue evidence="3">Whole body minus gut</tissue>
    </source>
</reference>
<evidence type="ECO:0000256" key="2">
    <source>
        <dbReference type="SAM" id="Phobius"/>
    </source>
</evidence>
<sequence>MEERSASDNEAPAAHGAEAAQESSGPERRHAPQGSPASVRSAASGGPPATARLLAADEPEASVRSQLQARAKSKALEAAQSLGPSPPAADDDIVVVFAGTPAVVPGPVAGACVFFGKHAPDGPPTATPRTPKHPRLPPAFSRTLSMDPGVYEPRHIAGEQPPPAYSDVVQQQHSAQGGAASAHSVSFKIAQFGLTVLCLILLSDGYRLEVNQNVTAMHFPFIVFSSFTLITGVILLGYIMGMKMRELLMRIFGTMGGLLFLISGIHTANRTYVFWDNWEGMIEEGDTDELGFSVTSIPRRRICFVAQVLLSFVASVVYLSDVVFSYRRTMRMLN</sequence>
<evidence type="ECO:0000313" key="4">
    <source>
        <dbReference type="Proteomes" id="UP001378592"/>
    </source>
</evidence>
<dbReference type="PANTHER" id="PTHR36692">
    <property type="entry name" value="PROTEIN SNAKESKIN"/>
    <property type="match status" value="1"/>
</dbReference>
<gene>
    <name evidence="3" type="ORF">R5R35_002352</name>
</gene>
<keyword evidence="2" id="KW-1133">Transmembrane helix</keyword>
<proteinExistence type="predicted"/>
<dbReference type="InterPro" id="IPR038976">
    <property type="entry name" value="Ssk"/>
</dbReference>
<dbReference type="PANTHER" id="PTHR36692:SF2">
    <property type="entry name" value="GEO12064P1"/>
    <property type="match status" value="1"/>
</dbReference>
<dbReference type="AlphaFoldDB" id="A0AAN9VMG3"/>